<feature type="non-terminal residue" evidence="1">
    <location>
        <position position="90"/>
    </location>
</feature>
<organism evidence="1">
    <name type="scientific">Nothobranchius furzeri</name>
    <name type="common">Turquoise killifish</name>
    <dbReference type="NCBI Taxonomy" id="105023"/>
    <lineage>
        <taxon>Eukaryota</taxon>
        <taxon>Metazoa</taxon>
        <taxon>Chordata</taxon>
        <taxon>Craniata</taxon>
        <taxon>Vertebrata</taxon>
        <taxon>Euteleostomi</taxon>
        <taxon>Actinopterygii</taxon>
        <taxon>Neopterygii</taxon>
        <taxon>Teleostei</taxon>
        <taxon>Neoteleostei</taxon>
        <taxon>Acanthomorphata</taxon>
        <taxon>Ovalentaria</taxon>
        <taxon>Atherinomorphae</taxon>
        <taxon>Cyprinodontiformes</taxon>
        <taxon>Nothobranchiidae</taxon>
        <taxon>Nothobranchius</taxon>
    </lineage>
</organism>
<keyword evidence="1" id="KW-0378">Hydrolase</keyword>
<keyword evidence="1" id="KW-0255">Endonuclease</keyword>
<reference evidence="1" key="1">
    <citation type="submission" date="2016-05" db="EMBL/GenBank/DDBJ databases">
        <authorList>
            <person name="Lavstsen T."/>
            <person name="Jespersen J.S."/>
        </authorList>
    </citation>
    <scope>NUCLEOTIDE SEQUENCE</scope>
    <source>
        <tissue evidence="1">Brain</tissue>
    </source>
</reference>
<dbReference type="GO" id="GO:0004519">
    <property type="term" value="F:endonuclease activity"/>
    <property type="evidence" value="ECO:0007669"/>
    <property type="project" value="UniProtKB-KW"/>
</dbReference>
<evidence type="ECO:0000313" key="1">
    <source>
        <dbReference type="EMBL" id="SBP60356.1"/>
    </source>
</evidence>
<proteinExistence type="predicted"/>
<protein>
    <submittedName>
        <fullName evidence="1">DDE superfamily endonuclease</fullName>
    </submittedName>
</protein>
<name>A0A1A8B0V7_NOTFU</name>
<accession>A0A1A8B0V7</accession>
<sequence>MQFHQPQLTLIVDEQLHRCYTFNVIIKVVNANICNCMGQCGISPLPCSHRVVCGPSQSGVTFPPTLLSIPQPHRGILCLMAVEGVRPSST</sequence>
<gene>
    <name evidence="1" type="primary">Nfu_g_1_024714</name>
</gene>
<dbReference type="EMBL" id="HADY01021871">
    <property type="protein sequence ID" value="SBP60356.1"/>
    <property type="molecule type" value="Transcribed_RNA"/>
</dbReference>
<keyword evidence="1" id="KW-0540">Nuclease</keyword>
<reference evidence="1" key="2">
    <citation type="submission" date="2016-06" db="EMBL/GenBank/DDBJ databases">
        <title>The genome of a short-lived fish provides insights into sex chromosome evolution and the genetic control of aging.</title>
        <authorList>
            <person name="Reichwald K."/>
            <person name="Felder M."/>
            <person name="Petzold A."/>
            <person name="Koch P."/>
            <person name="Groth M."/>
            <person name="Platzer M."/>
        </authorList>
    </citation>
    <scope>NUCLEOTIDE SEQUENCE</scope>
    <source>
        <tissue evidence="1">Brain</tissue>
    </source>
</reference>
<dbReference type="AlphaFoldDB" id="A0A1A8B0V7"/>